<dbReference type="PANTHER" id="PTHR15898:SF13">
    <property type="entry name" value="BIFUNCTIONAL APOPTOSIS REGULATOR"/>
    <property type="match status" value="1"/>
</dbReference>
<evidence type="ECO:0000313" key="8">
    <source>
        <dbReference type="Proteomes" id="UP001296104"/>
    </source>
</evidence>
<dbReference type="PANTHER" id="PTHR15898">
    <property type="entry name" value="BIFUNCTIONAL APOPTOSIS REGULATOR"/>
    <property type="match status" value="1"/>
</dbReference>
<keyword evidence="2 4" id="KW-0863">Zinc-finger</keyword>
<feature type="compositionally biased region" description="Basic and acidic residues" evidence="5">
    <location>
        <begin position="486"/>
        <end position="496"/>
    </location>
</feature>
<dbReference type="InterPro" id="IPR001841">
    <property type="entry name" value="Znf_RING"/>
</dbReference>
<feature type="compositionally biased region" description="Polar residues" evidence="5">
    <location>
        <begin position="1"/>
        <end position="12"/>
    </location>
</feature>
<dbReference type="GO" id="GO:0005634">
    <property type="term" value="C:nucleus"/>
    <property type="evidence" value="ECO:0007669"/>
    <property type="project" value="TreeGrafter"/>
</dbReference>
<dbReference type="CDD" id="cd16568">
    <property type="entry name" value="RING-HC_ScPSH1-like"/>
    <property type="match status" value="1"/>
</dbReference>
<dbReference type="Proteomes" id="UP001296104">
    <property type="component" value="Unassembled WGS sequence"/>
</dbReference>
<feature type="compositionally biased region" description="Acidic residues" evidence="5">
    <location>
        <begin position="532"/>
        <end position="544"/>
    </location>
</feature>
<sequence length="557" mass="61795">MPGDGSYQTAEGSSRKRLKTNSRDAGRPAGNPSKSPEVVSLLSSTPAKPQLAAATEPSQPEGGHTKSAPCAHEQSLSTLHGDLDAMRQLITCKICQRFLYEPYALTCGHTFCYSCLSQWMVQNHKKTCPDCRTKIKEQPAPSYLIRELVLVFTSKSELLPDGETSEEHSQIAKEEADIVAKDKSNTDSRSGGLFKGCFTAGGPRLPLVAIRDDSDHVDRCPQCLHEVERGRCNHCHVRVRTEEDDESLEWSDEDDTDEELDQEFLDDLARDAENDLAYEGYSDFEGLGPYGDDHWVPGFHPNLGAANFPFSDGDDDDEEDEDEEDEHDLQGFIAEDDEPLRHYHDSLDGLSDSEEGTEAAAPHRRQRRQAPIVVSDEEEDEDDDEEPQLHSRHVEHRSLDSRPSRGLPVGRGHDSESEDDDDDDDDEPIRPSQRNVNRRDRTTARIARRPVTVVSDPSDDEDSDSDSEGEGEIRPVGGGFSPLQFTEHDGEEHSEGEGYSGFNGGHEDDDQSETYRTEPDQVGYDDGYGYGAEDDEDGMSDASDEQSTATGWDPCAP</sequence>
<feature type="compositionally biased region" description="Acidic residues" evidence="5">
    <location>
        <begin position="375"/>
        <end position="386"/>
    </location>
</feature>
<feature type="compositionally biased region" description="Acidic residues" evidence="5">
    <location>
        <begin position="416"/>
        <end position="427"/>
    </location>
</feature>
<feature type="compositionally biased region" description="Acidic residues" evidence="5">
    <location>
        <begin position="312"/>
        <end position="327"/>
    </location>
</feature>
<name>A0AAI8YTA5_9PEZI</name>
<accession>A0AAI8YTA5</accession>
<gene>
    <name evidence="7" type="ORF">LECACI_7A001585</name>
</gene>
<evidence type="ECO:0000256" key="2">
    <source>
        <dbReference type="ARBA" id="ARBA00022771"/>
    </source>
</evidence>
<evidence type="ECO:0000256" key="4">
    <source>
        <dbReference type="PROSITE-ProRule" id="PRU00175"/>
    </source>
</evidence>
<organism evidence="7 8">
    <name type="scientific">Lecanosticta acicola</name>
    <dbReference type="NCBI Taxonomy" id="111012"/>
    <lineage>
        <taxon>Eukaryota</taxon>
        <taxon>Fungi</taxon>
        <taxon>Dikarya</taxon>
        <taxon>Ascomycota</taxon>
        <taxon>Pezizomycotina</taxon>
        <taxon>Dothideomycetes</taxon>
        <taxon>Dothideomycetidae</taxon>
        <taxon>Mycosphaerellales</taxon>
        <taxon>Mycosphaerellaceae</taxon>
        <taxon>Lecanosticta</taxon>
    </lineage>
</organism>
<keyword evidence="3" id="KW-0862">Zinc</keyword>
<evidence type="ECO:0000256" key="5">
    <source>
        <dbReference type="SAM" id="MobiDB-lite"/>
    </source>
</evidence>
<evidence type="ECO:0000259" key="6">
    <source>
        <dbReference type="PROSITE" id="PS50089"/>
    </source>
</evidence>
<dbReference type="SMART" id="SM00184">
    <property type="entry name" value="RING"/>
    <property type="match status" value="1"/>
</dbReference>
<feature type="domain" description="RING-type" evidence="6">
    <location>
        <begin position="92"/>
        <end position="132"/>
    </location>
</feature>
<dbReference type="InterPro" id="IPR017907">
    <property type="entry name" value="Znf_RING_CS"/>
</dbReference>
<keyword evidence="8" id="KW-1185">Reference proteome</keyword>
<reference evidence="7" key="1">
    <citation type="submission" date="2023-11" db="EMBL/GenBank/DDBJ databases">
        <authorList>
            <person name="Alioto T."/>
            <person name="Alioto T."/>
            <person name="Gomez Garrido J."/>
        </authorList>
    </citation>
    <scope>NUCLEOTIDE SEQUENCE</scope>
</reference>
<dbReference type="PROSITE" id="PS50089">
    <property type="entry name" value="ZF_RING_2"/>
    <property type="match status" value="1"/>
</dbReference>
<evidence type="ECO:0000256" key="1">
    <source>
        <dbReference type="ARBA" id="ARBA00022723"/>
    </source>
</evidence>
<dbReference type="EMBL" id="CAVMBE010000006">
    <property type="protein sequence ID" value="CAK3846674.1"/>
    <property type="molecule type" value="Genomic_DNA"/>
</dbReference>
<dbReference type="InterPro" id="IPR018957">
    <property type="entry name" value="Znf_C3HC4_RING-type"/>
</dbReference>
<dbReference type="PROSITE" id="PS00518">
    <property type="entry name" value="ZF_RING_1"/>
    <property type="match status" value="1"/>
</dbReference>
<protein>
    <submittedName>
        <fullName evidence="7">RING finger</fullName>
    </submittedName>
</protein>
<feature type="region of interest" description="Disordered" evidence="5">
    <location>
        <begin position="1"/>
        <end position="71"/>
    </location>
</feature>
<feature type="region of interest" description="Disordered" evidence="5">
    <location>
        <begin position="305"/>
        <end position="557"/>
    </location>
</feature>
<comment type="caution">
    <text evidence="7">The sequence shown here is derived from an EMBL/GenBank/DDBJ whole genome shotgun (WGS) entry which is preliminary data.</text>
</comment>
<dbReference type="Gene3D" id="3.30.40.10">
    <property type="entry name" value="Zinc/RING finger domain, C3HC4 (zinc finger)"/>
    <property type="match status" value="1"/>
</dbReference>
<feature type="compositionally biased region" description="Acidic residues" evidence="5">
    <location>
        <begin position="457"/>
        <end position="470"/>
    </location>
</feature>
<keyword evidence="1" id="KW-0479">Metal-binding</keyword>
<evidence type="ECO:0000313" key="7">
    <source>
        <dbReference type="EMBL" id="CAK3846674.1"/>
    </source>
</evidence>
<evidence type="ECO:0000256" key="3">
    <source>
        <dbReference type="ARBA" id="ARBA00022833"/>
    </source>
</evidence>
<proteinExistence type="predicted"/>
<dbReference type="InterPro" id="IPR013083">
    <property type="entry name" value="Znf_RING/FYVE/PHD"/>
</dbReference>
<dbReference type="AlphaFoldDB" id="A0AAI8YTA5"/>
<dbReference type="GO" id="GO:0043161">
    <property type="term" value="P:proteasome-mediated ubiquitin-dependent protein catabolic process"/>
    <property type="evidence" value="ECO:0007669"/>
    <property type="project" value="TreeGrafter"/>
</dbReference>
<dbReference type="Pfam" id="PF00097">
    <property type="entry name" value="zf-C3HC4"/>
    <property type="match status" value="1"/>
</dbReference>
<dbReference type="SUPFAM" id="SSF57850">
    <property type="entry name" value="RING/U-box"/>
    <property type="match status" value="1"/>
</dbReference>
<dbReference type="GO" id="GO:0061630">
    <property type="term" value="F:ubiquitin protein ligase activity"/>
    <property type="evidence" value="ECO:0007669"/>
    <property type="project" value="TreeGrafter"/>
</dbReference>
<dbReference type="GO" id="GO:0008270">
    <property type="term" value="F:zinc ion binding"/>
    <property type="evidence" value="ECO:0007669"/>
    <property type="project" value="UniProtKB-KW"/>
</dbReference>